<evidence type="ECO:0000313" key="4">
    <source>
        <dbReference type="EMBL" id="ELT91392.1"/>
    </source>
</evidence>
<gene>
    <name evidence="4" type="ORF">CAPTEDRAFT_40726</name>
</gene>
<dbReference type="GO" id="GO:0005975">
    <property type="term" value="P:carbohydrate metabolic process"/>
    <property type="evidence" value="ECO:0007669"/>
    <property type="project" value="InterPro"/>
</dbReference>
<dbReference type="EC" id="2.4.1.-" evidence="3"/>
<keyword evidence="3" id="KW-0812">Transmembrane</keyword>
<protein>
    <recommendedName>
        <fullName evidence="3">L-Fucosyltransferase</fullName>
        <ecNumber evidence="3">2.4.1.-</ecNumber>
    </recommendedName>
</protein>
<dbReference type="GO" id="GO:0032580">
    <property type="term" value="C:Golgi cisterna membrane"/>
    <property type="evidence" value="ECO:0007669"/>
    <property type="project" value="UniProtKB-SubCell"/>
</dbReference>
<reference evidence="6" key="1">
    <citation type="submission" date="2012-12" db="EMBL/GenBank/DDBJ databases">
        <authorList>
            <person name="Hellsten U."/>
            <person name="Grimwood J."/>
            <person name="Chapman J.A."/>
            <person name="Shapiro H."/>
            <person name="Aerts A."/>
            <person name="Otillar R.P."/>
            <person name="Terry A.Y."/>
            <person name="Boore J.L."/>
            <person name="Simakov O."/>
            <person name="Marletaz F."/>
            <person name="Cho S.-J."/>
            <person name="Edsinger-Gonzales E."/>
            <person name="Havlak P."/>
            <person name="Kuo D.-H."/>
            <person name="Larsson T."/>
            <person name="Lv J."/>
            <person name="Arendt D."/>
            <person name="Savage R."/>
            <person name="Osoegawa K."/>
            <person name="de Jong P."/>
            <person name="Lindberg D.R."/>
            <person name="Seaver E.C."/>
            <person name="Weisblat D.A."/>
            <person name="Putnam N.H."/>
            <person name="Grigoriev I.V."/>
            <person name="Rokhsar D.S."/>
        </authorList>
    </citation>
    <scope>NUCLEOTIDE SEQUENCE</scope>
    <source>
        <strain evidence="6">I ESC-2004</strain>
    </source>
</reference>
<reference evidence="5" key="3">
    <citation type="submission" date="2015-06" db="UniProtKB">
        <authorList>
            <consortium name="EnsemblMetazoa"/>
        </authorList>
    </citation>
    <scope>IDENTIFICATION</scope>
</reference>
<accession>R7TD33</accession>
<feature type="non-terminal residue" evidence="4">
    <location>
        <position position="57"/>
    </location>
</feature>
<dbReference type="Proteomes" id="UP000014760">
    <property type="component" value="Unassembled WGS sequence"/>
</dbReference>
<keyword evidence="3" id="KW-0333">Golgi apparatus</keyword>
<reference evidence="4 6" key="2">
    <citation type="journal article" date="2013" name="Nature">
        <title>Insights into bilaterian evolution from three spiralian genomes.</title>
        <authorList>
            <person name="Simakov O."/>
            <person name="Marletaz F."/>
            <person name="Cho S.J."/>
            <person name="Edsinger-Gonzales E."/>
            <person name="Havlak P."/>
            <person name="Hellsten U."/>
            <person name="Kuo D.H."/>
            <person name="Larsson T."/>
            <person name="Lv J."/>
            <person name="Arendt D."/>
            <person name="Savage R."/>
            <person name="Osoegawa K."/>
            <person name="de Jong P."/>
            <person name="Grimwood J."/>
            <person name="Chapman J.A."/>
            <person name="Shapiro H."/>
            <person name="Aerts A."/>
            <person name="Otillar R.P."/>
            <person name="Terry A.Y."/>
            <person name="Boore J.L."/>
            <person name="Grigoriev I.V."/>
            <person name="Lindberg D.R."/>
            <person name="Seaver E.C."/>
            <person name="Weisblat D.A."/>
            <person name="Putnam N.H."/>
            <person name="Rokhsar D.S."/>
        </authorList>
    </citation>
    <scope>NUCLEOTIDE SEQUENCE</scope>
    <source>
        <strain evidence="4 6">I ESC-2004</strain>
    </source>
</reference>
<dbReference type="OrthoDB" id="6090518at2759"/>
<dbReference type="EMBL" id="AMQN01013830">
    <property type="status" value="NOT_ANNOTATED_CDS"/>
    <property type="molecule type" value="Genomic_DNA"/>
</dbReference>
<dbReference type="EnsemblMetazoa" id="CapteT40726">
    <property type="protein sequence ID" value="CapteP40726"/>
    <property type="gene ID" value="CapteG40726"/>
</dbReference>
<evidence type="ECO:0000313" key="6">
    <source>
        <dbReference type="Proteomes" id="UP000014760"/>
    </source>
</evidence>
<organism evidence="4">
    <name type="scientific">Capitella teleta</name>
    <name type="common">Polychaete worm</name>
    <dbReference type="NCBI Taxonomy" id="283909"/>
    <lineage>
        <taxon>Eukaryota</taxon>
        <taxon>Metazoa</taxon>
        <taxon>Spiralia</taxon>
        <taxon>Lophotrochozoa</taxon>
        <taxon>Annelida</taxon>
        <taxon>Polychaeta</taxon>
        <taxon>Sedentaria</taxon>
        <taxon>Scolecida</taxon>
        <taxon>Capitellidae</taxon>
        <taxon>Capitella</taxon>
    </lineage>
</organism>
<keyword evidence="3" id="KW-0325">Glycoprotein</keyword>
<evidence type="ECO:0000256" key="2">
    <source>
        <dbReference type="ARBA" id="ARBA00022679"/>
    </source>
</evidence>
<feature type="non-terminal residue" evidence="4">
    <location>
        <position position="1"/>
    </location>
</feature>
<evidence type="ECO:0000313" key="5">
    <source>
        <dbReference type="EnsemblMetazoa" id="CapteP40726"/>
    </source>
</evidence>
<name>R7TD33_CAPTE</name>
<comment type="pathway">
    <text evidence="3">Protein modification; protein glycosylation.</text>
</comment>
<keyword evidence="2 3" id="KW-0808">Transferase</keyword>
<comment type="subcellular location">
    <subcellularLocation>
        <location evidence="3">Golgi apparatus</location>
        <location evidence="3">Golgi stack membrane</location>
        <topology evidence="3">Single-pass type II membrane protein</topology>
    </subcellularLocation>
</comment>
<dbReference type="HOGENOM" id="CLU_043399_5_2_1"/>
<dbReference type="InterPro" id="IPR002516">
    <property type="entry name" value="Glyco_trans_11"/>
</dbReference>
<dbReference type="PANTHER" id="PTHR11927">
    <property type="entry name" value="GALACTOSIDE 2-L-FUCOSYLTRANSFERASE"/>
    <property type="match status" value="1"/>
</dbReference>
<dbReference type="EMBL" id="KB310531">
    <property type="protein sequence ID" value="ELT91392.1"/>
    <property type="molecule type" value="Genomic_DNA"/>
</dbReference>
<dbReference type="GO" id="GO:0008107">
    <property type="term" value="F:galactoside 2-alpha-L-fucosyltransferase activity"/>
    <property type="evidence" value="ECO:0007669"/>
    <property type="project" value="InterPro"/>
</dbReference>
<proteinExistence type="inferred from homology"/>
<dbReference type="Pfam" id="PF01531">
    <property type="entry name" value="Glyco_transf_11"/>
    <property type="match status" value="1"/>
</dbReference>
<sequence>DLAILSMSEHVIITTGSFGWWGAWLANGTTIYYSDWPRNNSTLSKGFVKEDYFMPHW</sequence>
<keyword evidence="1 3" id="KW-0328">Glycosyltransferase</keyword>
<dbReference type="STRING" id="283909.R7TD33"/>
<comment type="similarity">
    <text evidence="3">Belongs to the glycosyltransferase 11 family.</text>
</comment>
<dbReference type="OMA" id="CHHNIIS"/>
<dbReference type="PANTHER" id="PTHR11927:SF9">
    <property type="entry name" value="L-FUCOSYLTRANSFERASE"/>
    <property type="match status" value="1"/>
</dbReference>
<keyword evidence="6" id="KW-1185">Reference proteome</keyword>
<keyword evidence="3" id="KW-0735">Signal-anchor</keyword>
<evidence type="ECO:0000256" key="3">
    <source>
        <dbReference type="RuleBase" id="RU363129"/>
    </source>
</evidence>
<dbReference type="AlphaFoldDB" id="R7TD33"/>
<dbReference type="UniPathway" id="UPA00378"/>
<evidence type="ECO:0000256" key="1">
    <source>
        <dbReference type="ARBA" id="ARBA00022676"/>
    </source>
</evidence>